<dbReference type="AlphaFoldDB" id="A0A2V1GRZ0"/>
<dbReference type="Proteomes" id="UP000244906">
    <property type="component" value="Unassembled WGS sequence"/>
</dbReference>
<comment type="caution">
    <text evidence="1">The sequence shown here is derived from an EMBL/GenBank/DDBJ whole genome shotgun (WGS) entry which is preliminary data.</text>
</comment>
<protein>
    <recommendedName>
        <fullName evidence="3">Guanylate cyclase domain-containing protein</fullName>
    </recommendedName>
</protein>
<sequence length="298" mass="33626">MKEYSGVVFFVDILGVGALTQGKINITEEDFLSHRFSFKESFSEHQFCAKLLVKFRRILTNATENFKKIKVAQLSDCAFIWSEDPDLVVNVARDIMWKSTLGGILCRGGLAYGQIVEPDKINTKLGMFICGGAVTDAVKLEETGKGARVFINTELVSELKSIPPTAFVPRKNPISFTIADEFLWYKYPEDIESIYDDVKVDRLKVLDGIAKAIAMLKHSPRFSWNSSSAPGRLQLASTIDVISSETENLANNLDLKFECEYVINSLENRSEQRQKNALNVYRQTISQEVKTNKAFKRN</sequence>
<dbReference type="RefSeq" id="WP_116689085.1">
    <property type="nucleotide sequence ID" value="NZ_CAWNYD010000015.1"/>
</dbReference>
<dbReference type="SUPFAM" id="SSF55073">
    <property type="entry name" value="Nucleotide cyclase"/>
    <property type="match status" value="1"/>
</dbReference>
<keyword evidence="2" id="KW-1185">Reference proteome</keyword>
<evidence type="ECO:0000313" key="2">
    <source>
        <dbReference type="Proteomes" id="UP000244906"/>
    </source>
</evidence>
<dbReference type="OrthoDB" id="8480955at2"/>
<evidence type="ECO:0000313" key="1">
    <source>
        <dbReference type="EMBL" id="PVZ63567.1"/>
    </source>
</evidence>
<organism evidence="1 2">
    <name type="scientific">Pelagibaculum spongiae</name>
    <dbReference type="NCBI Taxonomy" id="2080658"/>
    <lineage>
        <taxon>Bacteria</taxon>
        <taxon>Pseudomonadati</taxon>
        <taxon>Pseudomonadota</taxon>
        <taxon>Gammaproteobacteria</taxon>
        <taxon>Oceanospirillales</taxon>
        <taxon>Pelagibaculum</taxon>
    </lineage>
</organism>
<reference evidence="1 2" key="1">
    <citation type="submission" date="2018-04" db="EMBL/GenBank/DDBJ databases">
        <title>Thalassorhabdus spongiae gen. nov., sp. nov., isolated from a marine sponge in South-West Iceland.</title>
        <authorList>
            <person name="Knobloch S."/>
            <person name="Daussin A."/>
            <person name="Johannsson R."/>
            <person name="Marteinsson V.T."/>
        </authorList>
    </citation>
    <scope>NUCLEOTIDE SEQUENCE [LARGE SCALE GENOMIC DNA]</scope>
    <source>
        <strain evidence="1 2">Hp12</strain>
    </source>
</reference>
<evidence type="ECO:0008006" key="3">
    <source>
        <dbReference type="Google" id="ProtNLM"/>
    </source>
</evidence>
<dbReference type="InterPro" id="IPR029787">
    <property type="entry name" value="Nucleotide_cyclase"/>
</dbReference>
<dbReference type="EMBL" id="QDDL01000015">
    <property type="protein sequence ID" value="PVZ63567.1"/>
    <property type="molecule type" value="Genomic_DNA"/>
</dbReference>
<name>A0A2V1GRZ0_9GAMM</name>
<gene>
    <name evidence="1" type="ORF">DC094_21025</name>
</gene>
<accession>A0A2V1GRZ0</accession>
<proteinExistence type="predicted"/>
<dbReference type="Gene3D" id="3.30.70.1230">
    <property type="entry name" value="Nucleotide cyclase"/>
    <property type="match status" value="1"/>
</dbReference>